<reference evidence="3" key="1">
    <citation type="submission" date="2016-10" db="EMBL/GenBank/DDBJ databases">
        <authorList>
            <person name="Varghese N."/>
            <person name="Submissions S."/>
        </authorList>
    </citation>
    <scope>NUCLEOTIDE SEQUENCE [LARGE SCALE GENOMIC DNA]</scope>
    <source>
        <strain evidence="3">CGMCC 4.3525</strain>
    </source>
</reference>
<sequence length="199" mass="21031">MAAEQRRRDALADACRTGDSRAIQELAPTAAELAVRDEHGWSALDWAAGSGDPSTVASLLAAGADPAATTGDERTPYEIAVAAGHREAAAVLRQSAGRASGNWTPYCRAYPVAAVRAYPAWPQVGESVDDDSPEEGALVYVHDDFTVTSSIWPGEDVLLAEVTPGWERFCREELGFSAPDDLDLIPSAGEPAGERVNHG</sequence>
<gene>
    <name evidence="2" type="ORF">SAMN05216188_12930</name>
</gene>
<keyword evidence="3" id="KW-1185">Reference proteome</keyword>
<evidence type="ECO:0000256" key="1">
    <source>
        <dbReference type="PROSITE-ProRule" id="PRU00023"/>
    </source>
</evidence>
<dbReference type="AlphaFoldDB" id="A0A1H9VZ24"/>
<feature type="repeat" description="ANK" evidence="1">
    <location>
        <begin position="39"/>
        <end position="71"/>
    </location>
</feature>
<proteinExistence type="predicted"/>
<dbReference type="STRING" id="402600.SAMN05216188_12930"/>
<dbReference type="Gene3D" id="1.25.40.20">
    <property type="entry name" value="Ankyrin repeat-containing domain"/>
    <property type="match status" value="1"/>
</dbReference>
<dbReference type="OrthoDB" id="3633918at2"/>
<evidence type="ECO:0000313" key="3">
    <source>
        <dbReference type="Proteomes" id="UP000199352"/>
    </source>
</evidence>
<dbReference type="EMBL" id="FOFR01000029">
    <property type="protein sequence ID" value="SES26915.1"/>
    <property type="molecule type" value="Genomic_DNA"/>
</dbReference>
<dbReference type="InterPro" id="IPR036770">
    <property type="entry name" value="Ankyrin_rpt-contain_sf"/>
</dbReference>
<dbReference type="RefSeq" id="WP_089960731.1">
    <property type="nucleotide sequence ID" value="NZ_FOFR01000029.1"/>
</dbReference>
<name>A0A1H9VZ24_9PSEU</name>
<dbReference type="Pfam" id="PF13637">
    <property type="entry name" value="Ank_4"/>
    <property type="match status" value="1"/>
</dbReference>
<dbReference type="PROSITE" id="PS50088">
    <property type="entry name" value="ANK_REPEAT"/>
    <property type="match status" value="1"/>
</dbReference>
<dbReference type="InterPro" id="IPR002110">
    <property type="entry name" value="Ankyrin_rpt"/>
</dbReference>
<keyword evidence="1" id="KW-0040">ANK repeat</keyword>
<dbReference type="PANTHER" id="PTHR24184">
    <property type="entry name" value="SI:CH211-189E2.2"/>
    <property type="match status" value="1"/>
</dbReference>
<dbReference type="PANTHER" id="PTHR24184:SF11">
    <property type="entry name" value="ANKYRIN REPEAT AND SOCS BOX CONTAINING 3"/>
    <property type="match status" value="1"/>
</dbReference>
<accession>A0A1H9VZ24</accession>
<dbReference type="SUPFAM" id="SSF48403">
    <property type="entry name" value="Ankyrin repeat"/>
    <property type="match status" value="1"/>
</dbReference>
<protein>
    <submittedName>
        <fullName evidence="2">Uncharacterized protein</fullName>
    </submittedName>
</protein>
<dbReference type="Proteomes" id="UP000199352">
    <property type="component" value="Unassembled WGS sequence"/>
</dbReference>
<organism evidence="2 3">
    <name type="scientific">Lentzea xinjiangensis</name>
    <dbReference type="NCBI Taxonomy" id="402600"/>
    <lineage>
        <taxon>Bacteria</taxon>
        <taxon>Bacillati</taxon>
        <taxon>Actinomycetota</taxon>
        <taxon>Actinomycetes</taxon>
        <taxon>Pseudonocardiales</taxon>
        <taxon>Pseudonocardiaceae</taxon>
        <taxon>Lentzea</taxon>
    </lineage>
</organism>
<evidence type="ECO:0000313" key="2">
    <source>
        <dbReference type="EMBL" id="SES26915.1"/>
    </source>
</evidence>